<dbReference type="KEGG" id="egl:EGR_03319"/>
<gene>
    <name evidence="1" type="ORF">EGR_03319</name>
</gene>
<keyword evidence="2" id="KW-1185">Reference proteome</keyword>
<evidence type="ECO:0000313" key="1">
    <source>
        <dbReference type="EMBL" id="EUB61773.1"/>
    </source>
</evidence>
<dbReference type="GeneID" id="36339034"/>
<dbReference type="Proteomes" id="UP000019149">
    <property type="component" value="Unassembled WGS sequence"/>
</dbReference>
<dbReference type="RefSeq" id="XP_024352969.1">
    <property type="nucleotide sequence ID" value="XM_024492568.1"/>
</dbReference>
<name>W6UL32_ECHGR</name>
<dbReference type="CTD" id="36339034"/>
<accession>W6UL32</accession>
<evidence type="ECO:0000313" key="2">
    <source>
        <dbReference type="Proteomes" id="UP000019149"/>
    </source>
</evidence>
<protein>
    <submittedName>
        <fullName evidence="1">Uncharacterized protein</fullName>
    </submittedName>
</protein>
<proteinExistence type="predicted"/>
<organism evidence="1 2">
    <name type="scientific">Echinococcus granulosus</name>
    <name type="common">Hydatid tapeworm</name>
    <dbReference type="NCBI Taxonomy" id="6210"/>
    <lineage>
        <taxon>Eukaryota</taxon>
        <taxon>Metazoa</taxon>
        <taxon>Spiralia</taxon>
        <taxon>Lophotrochozoa</taxon>
        <taxon>Platyhelminthes</taxon>
        <taxon>Cestoda</taxon>
        <taxon>Eucestoda</taxon>
        <taxon>Cyclophyllidea</taxon>
        <taxon>Taeniidae</taxon>
        <taxon>Echinococcus</taxon>
        <taxon>Echinococcus granulosus group</taxon>
    </lineage>
</organism>
<dbReference type="AlphaFoldDB" id="W6UL32"/>
<comment type="caution">
    <text evidence="1">The sequence shown here is derived from an EMBL/GenBank/DDBJ whole genome shotgun (WGS) entry which is preliminary data.</text>
</comment>
<dbReference type="EMBL" id="APAU02000017">
    <property type="protein sequence ID" value="EUB61773.1"/>
    <property type="molecule type" value="Genomic_DNA"/>
</dbReference>
<reference evidence="1 2" key="1">
    <citation type="journal article" date="2013" name="Nat. Genet.">
        <title>The genome of the hydatid tapeworm Echinococcus granulosus.</title>
        <authorList>
            <person name="Zheng H."/>
            <person name="Zhang W."/>
            <person name="Zhang L."/>
            <person name="Zhang Z."/>
            <person name="Li J."/>
            <person name="Lu G."/>
            <person name="Zhu Y."/>
            <person name="Wang Y."/>
            <person name="Huang Y."/>
            <person name="Liu J."/>
            <person name="Kang H."/>
            <person name="Chen J."/>
            <person name="Wang L."/>
            <person name="Chen A."/>
            <person name="Yu S."/>
            <person name="Gao Z."/>
            <person name="Jin L."/>
            <person name="Gu W."/>
            <person name="Wang Z."/>
            <person name="Zhao L."/>
            <person name="Shi B."/>
            <person name="Wen H."/>
            <person name="Lin R."/>
            <person name="Jones M.K."/>
            <person name="Brejova B."/>
            <person name="Vinar T."/>
            <person name="Zhao G."/>
            <person name="McManus D.P."/>
            <person name="Chen Z."/>
            <person name="Zhou Y."/>
            <person name="Wang S."/>
        </authorList>
    </citation>
    <scope>NUCLEOTIDE SEQUENCE [LARGE SCALE GENOMIC DNA]</scope>
</reference>
<sequence length="177" mass="19838">MKSTICKQNYQAKVDFNAVIPEFKQIFNLNLKIFKLIRKPQSGPGFLINSHRGAALVSVACLAPGRAAHCLRVKHRRKLQQPLLALTASEVLKCYRDCQVSSDDMAIMYREALEAVEPHQGRSVKQTTSTDDAYEVYPTLSNAKSPFKVMRGTGACLRFLMYADKQSGMHVTGHYKS</sequence>